<organism evidence="1">
    <name type="scientific">mine drainage metagenome</name>
    <dbReference type="NCBI Taxonomy" id="410659"/>
    <lineage>
        <taxon>unclassified sequences</taxon>
        <taxon>metagenomes</taxon>
        <taxon>ecological metagenomes</taxon>
    </lineage>
</organism>
<evidence type="ECO:0000313" key="1">
    <source>
        <dbReference type="EMBL" id="EQD67145.1"/>
    </source>
</evidence>
<dbReference type="EMBL" id="AUZX01005606">
    <property type="protein sequence ID" value="EQD67145.1"/>
    <property type="molecule type" value="Genomic_DNA"/>
</dbReference>
<dbReference type="AlphaFoldDB" id="T1CI94"/>
<gene>
    <name evidence="1" type="ORF">B1A_07827</name>
</gene>
<comment type="caution">
    <text evidence="1">The sequence shown here is derived from an EMBL/GenBank/DDBJ whole genome shotgun (WGS) entry which is preliminary data.</text>
</comment>
<sequence>MLETLHSERFMDMAPAEVYANLLDEGNYLASVSTMYR</sequence>
<reference evidence="1" key="2">
    <citation type="journal article" date="2014" name="ISME J.">
        <title>Microbial stratification in low pH oxic and suboxic macroscopic growths along an acid mine drainage.</title>
        <authorList>
            <person name="Mendez-Garcia C."/>
            <person name="Mesa V."/>
            <person name="Sprenger R.R."/>
            <person name="Richter M."/>
            <person name="Diez M.S."/>
            <person name="Solano J."/>
            <person name="Bargiela R."/>
            <person name="Golyshina O.V."/>
            <person name="Manteca A."/>
            <person name="Ramos J.L."/>
            <person name="Gallego J.R."/>
            <person name="Llorente I."/>
            <person name="Martins Dos Santos V.A."/>
            <person name="Jensen O.N."/>
            <person name="Pelaez A.I."/>
            <person name="Sanchez J."/>
            <person name="Ferrer M."/>
        </authorList>
    </citation>
    <scope>NUCLEOTIDE SEQUENCE</scope>
</reference>
<name>T1CI94_9ZZZZ</name>
<reference evidence="1" key="1">
    <citation type="submission" date="2013-08" db="EMBL/GenBank/DDBJ databases">
        <authorList>
            <person name="Mendez C."/>
            <person name="Richter M."/>
            <person name="Ferrer M."/>
            <person name="Sanchez J."/>
        </authorList>
    </citation>
    <scope>NUCLEOTIDE SEQUENCE</scope>
</reference>
<accession>T1CI94</accession>
<feature type="non-terminal residue" evidence="1">
    <location>
        <position position="37"/>
    </location>
</feature>
<proteinExistence type="predicted"/>
<protein>
    <submittedName>
        <fullName evidence="1">Uncharacterized protein</fullName>
    </submittedName>
</protein>